<dbReference type="Pfam" id="PF01841">
    <property type="entry name" value="Transglut_core"/>
    <property type="match status" value="1"/>
</dbReference>
<feature type="chain" id="PRO_5045481056" description="Transglutaminase-like domain-containing protein" evidence="1">
    <location>
        <begin position="19"/>
        <end position="658"/>
    </location>
</feature>
<organism evidence="3 4">
    <name type="scientific">Geothrix rubra</name>
    <dbReference type="NCBI Taxonomy" id="2927977"/>
    <lineage>
        <taxon>Bacteria</taxon>
        <taxon>Pseudomonadati</taxon>
        <taxon>Acidobacteriota</taxon>
        <taxon>Holophagae</taxon>
        <taxon>Holophagales</taxon>
        <taxon>Holophagaceae</taxon>
        <taxon>Geothrix</taxon>
    </lineage>
</organism>
<dbReference type="InterPro" id="IPR002931">
    <property type="entry name" value="Transglutaminase-like"/>
</dbReference>
<comment type="caution">
    <text evidence="3">The sequence shown here is derived from an EMBL/GenBank/DDBJ whole genome shotgun (WGS) entry which is preliminary data.</text>
</comment>
<dbReference type="Gene3D" id="3.10.620.30">
    <property type="match status" value="1"/>
</dbReference>
<evidence type="ECO:0000313" key="4">
    <source>
        <dbReference type="Proteomes" id="UP001165089"/>
    </source>
</evidence>
<evidence type="ECO:0000256" key="1">
    <source>
        <dbReference type="SAM" id="SignalP"/>
    </source>
</evidence>
<keyword evidence="1" id="KW-0732">Signal</keyword>
<name>A0ABQ5Q1T0_9BACT</name>
<dbReference type="EMBL" id="BSDD01000001">
    <property type="protein sequence ID" value="GLH68582.1"/>
    <property type="molecule type" value="Genomic_DNA"/>
</dbReference>
<gene>
    <name evidence="3" type="ORF">GETHPA_01150</name>
</gene>
<feature type="signal peptide" evidence="1">
    <location>
        <begin position="1"/>
        <end position="18"/>
    </location>
</feature>
<evidence type="ECO:0000259" key="2">
    <source>
        <dbReference type="Pfam" id="PF01841"/>
    </source>
</evidence>
<evidence type="ECO:0000313" key="3">
    <source>
        <dbReference type="EMBL" id="GLH68582.1"/>
    </source>
</evidence>
<feature type="domain" description="Transglutaminase-like" evidence="2">
    <location>
        <begin position="294"/>
        <end position="384"/>
    </location>
</feature>
<accession>A0ABQ5Q1T0</accession>
<keyword evidence="4" id="KW-1185">Reference proteome</keyword>
<dbReference type="SUPFAM" id="SSF54001">
    <property type="entry name" value="Cysteine proteinases"/>
    <property type="match status" value="1"/>
</dbReference>
<dbReference type="Proteomes" id="UP001165089">
    <property type="component" value="Unassembled WGS sequence"/>
</dbReference>
<sequence>MNRARVLLCLTFSFILLGAPNVDKLPSWARESAREGVLVDPPAGADAWVLLDRTEFAYAGSGEVRQRRYRLVRILSERGLDESIYVIRGLGGKGNRIKRLRGWNCRPDGEVTKLDQDKVVTVDSDDDDEITTGHATLARLPRVVQGSLVAFESEQVVNLVAGPGATVTAMQSNPVRRWELELATSDGWFTDLKGVQMRLETRDFKPWLGLDDVRDGTRVLLKDVPALPKDELATPDLMNVLPRVHLRFIDATQSAAPVLDAWDSIARWEEAQFRKSSPAMRLPGVAPLPSLVGLRAVMGWISHQVAYRKVYLTPERGWVPENAEEVARKRYGDCKDMTALFLAAARGAGFEAFPVLARIITGRIPADQPVGPDAFNHVIVAVRLPSSFGLPAEMATPKGRFLLADPTDAFTPLGQLGDAHRNRRVMICLPDGAQWVQVPATAVLRPEFEAQIDGQVDAGGRLKGRLVLQEVGDAMGLRSAFSEGTPTARKDRLGSLLSLPLDAQWTLREASDPRELTQPLRVVLDLDYPGALRREGRDWVLSDFLFPSVPTAIQRPGTPRCYPVAWTGWLRWTVGGRLSLPDPAYRPVLAASRGESPFRTWTWKAEVARGVWTFGFTQERQDAWFDFEHREDGVRAAKKDRSRYRELLDEAPALRLGP</sequence>
<dbReference type="InterPro" id="IPR038765">
    <property type="entry name" value="Papain-like_cys_pep_sf"/>
</dbReference>
<reference evidence="3 4" key="1">
    <citation type="journal article" date="2023" name="Antonie Van Leeuwenhoek">
        <title>Mesoterricola silvestris gen. nov., sp. nov., Mesoterricola sediminis sp. nov., Geothrix oryzae sp. nov., Geothrix edaphica sp. nov., Geothrix rubra sp. nov., and Geothrix limicola sp. nov., six novel members of Acidobacteriota isolated from soils.</title>
        <authorList>
            <person name="Itoh H."/>
            <person name="Sugisawa Y."/>
            <person name="Mise K."/>
            <person name="Xu Z."/>
            <person name="Kuniyasu M."/>
            <person name="Ushijima N."/>
            <person name="Kawano K."/>
            <person name="Kobayashi E."/>
            <person name="Shiratori Y."/>
            <person name="Masuda Y."/>
            <person name="Senoo K."/>
        </authorList>
    </citation>
    <scope>NUCLEOTIDE SEQUENCE [LARGE SCALE GENOMIC DNA]</scope>
    <source>
        <strain evidence="3 4">Red803</strain>
    </source>
</reference>
<protein>
    <recommendedName>
        <fullName evidence="2">Transglutaminase-like domain-containing protein</fullName>
    </recommendedName>
</protein>
<dbReference type="Gene3D" id="2.60.40.3140">
    <property type="match status" value="1"/>
</dbReference>
<proteinExistence type="predicted"/>